<gene>
    <name evidence="4" type="ORF">CCMP2556_LOCUS5968</name>
</gene>
<comment type="caution">
    <text evidence="4">The sequence shown here is derived from an EMBL/GenBank/DDBJ whole genome shotgun (WGS) entry which is preliminary data.</text>
</comment>
<reference evidence="4 5" key="1">
    <citation type="submission" date="2024-02" db="EMBL/GenBank/DDBJ databases">
        <authorList>
            <person name="Chen Y."/>
            <person name="Shah S."/>
            <person name="Dougan E. K."/>
            <person name="Thang M."/>
            <person name="Chan C."/>
        </authorList>
    </citation>
    <scope>NUCLEOTIDE SEQUENCE [LARGE SCALE GENOMIC DNA]</scope>
</reference>
<dbReference type="InterPro" id="IPR039893">
    <property type="entry name" value="CEP120-like"/>
</dbReference>
<accession>A0ABP0IC95</accession>
<keyword evidence="3" id="KW-0732">Signal</keyword>
<feature type="compositionally biased region" description="Basic and acidic residues" evidence="2">
    <location>
        <begin position="761"/>
        <end position="771"/>
    </location>
</feature>
<keyword evidence="1" id="KW-0175">Coiled coil</keyword>
<evidence type="ECO:0008006" key="6">
    <source>
        <dbReference type="Google" id="ProtNLM"/>
    </source>
</evidence>
<evidence type="ECO:0000313" key="5">
    <source>
        <dbReference type="Proteomes" id="UP001642484"/>
    </source>
</evidence>
<proteinExistence type="predicted"/>
<dbReference type="PANTHER" id="PTHR21574">
    <property type="entry name" value="CENTROSOMAL PROTEIN OF 120 KDA"/>
    <property type="match status" value="1"/>
</dbReference>
<feature type="chain" id="PRO_5046376371" description="Centrosomal protein of 120 kDa" evidence="3">
    <location>
        <begin position="18"/>
        <end position="836"/>
    </location>
</feature>
<dbReference type="PANTHER" id="PTHR21574:SF0">
    <property type="entry name" value="CENTROSOMAL PROTEIN OF 120 KDA"/>
    <property type="match status" value="1"/>
</dbReference>
<feature type="signal peptide" evidence="3">
    <location>
        <begin position="1"/>
        <end position="17"/>
    </location>
</feature>
<feature type="region of interest" description="Disordered" evidence="2">
    <location>
        <begin position="756"/>
        <end position="795"/>
    </location>
</feature>
<evidence type="ECO:0000313" key="4">
    <source>
        <dbReference type="EMBL" id="CAK9000186.1"/>
    </source>
</evidence>
<feature type="coiled-coil region" evidence="1">
    <location>
        <begin position="620"/>
        <end position="690"/>
    </location>
</feature>
<dbReference type="EMBL" id="CAXAMN010002558">
    <property type="protein sequence ID" value="CAK9000186.1"/>
    <property type="molecule type" value="Genomic_DNA"/>
</dbReference>
<dbReference type="Proteomes" id="UP001642484">
    <property type="component" value="Unassembled WGS sequence"/>
</dbReference>
<keyword evidence="5" id="KW-1185">Reference proteome</keyword>
<evidence type="ECO:0000256" key="2">
    <source>
        <dbReference type="SAM" id="MobiDB-lite"/>
    </source>
</evidence>
<feature type="compositionally biased region" description="Basic and acidic residues" evidence="2">
    <location>
        <begin position="785"/>
        <end position="795"/>
    </location>
</feature>
<protein>
    <recommendedName>
        <fullName evidence="6">Centrosomal protein of 120 kDa</fullName>
    </recommendedName>
</protein>
<evidence type="ECO:0000256" key="3">
    <source>
        <dbReference type="SAM" id="SignalP"/>
    </source>
</evidence>
<evidence type="ECO:0000256" key="1">
    <source>
        <dbReference type="SAM" id="Coils"/>
    </source>
</evidence>
<organism evidence="4 5">
    <name type="scientific">Durusdinium trenchii</name>
    <dbReference type="NCBI Taxonomy" id="1381693"/>
    <lineage>
        <taxon>Eukaryota</taxon>
        <taxon>Sar</taxon>
        <taxon>Alveolata</taxon>
        <taxon>Dinophyceae</taxon>
        <taxon>Suessiales</taxon>
        <taxon>Symbiodiniaceae</taxon>
        <taxon>Durusdinium</taxon>
    </lineage>
</organism>
<sequence length="836" mass="93654">MVRIAPCSVAVLIKVNAAATLLPPPDGTSQRWMKKLWSALKPQGSFGSWAAILQGSLAEVCSHLWHHQALFFEVGDEHLEVPFSELLDPSTDFANAGRYAREVSLQEEQFLGSGGGSSAIISLELIDLAKETVPEGLGTEPPSQAFVLDLQLHEGAVLCAKDLLREARTADSQLQLRFDSVEAPLSLSNSSRLEKELPGVKYLFPLVDCWEELQEALSDLHVYLQIPDETCDLEVPVDLSALLAASQEVAVEVRSAPVKCLDTGLPFRATLSRAHMEPEQVHLALEVPQDLGIWERGDAAAFACCMFDPSGARLLAVGPRHWRLSIEIRSARLTERAANAFVSYNYPPLRQVRPFRTNPPNLLRKKATVSMPHSFAAYCLTSTLEDLQARLEEPLYLEVWHRDLYRKDSVVGIAEADLSMLTQRPLESSSNLPSMVESFQALDQVCPIIDSDIESQVGTLRVVIFLEDLGLATVAKPSDPVGPAAVSAVKPQVIKTSAVEEAAPLKGAYELEMWRQAEEEKFRVYLQEQEQELIERLEEEFRQKEEARASEFMQRKVKLEEVEATVRRKLQDLQEREMAVVAEETRVATLQEEVKRRMGMAVAEHEDASKRQAMEAQHSLELARQKSQFLDEQRKQLEVQLEGDQAKLKALQLEQLEQRRAAAQAARGPSTELKEELQATRLQLREQQLRNEAIAASRDHFKEKVEELCGRLMATARPLEVPTPLAALSRSELSSNPLDLTAALRQVQEDLAKLADTWTETPKRTPTDHVPDPLSSTQRQRPQRVRSEEEPKDTERHLAWLRSQRHELLDSGLYGSGDRVLMALDIKIAQAEARLS</sequence>
<feature type="coiled-coil region" evidence="1">
    <location>
        <begin position="527"/>
        <end position="576"/>
    </location>
</feature>
<name>A0ABP0IC95_9DINO</name>